<gene>
    <name evidence="2" type="ORF">LCGC14_2488520</name>
</gene>
<organism evidence="2">
    <name type="scientific">marine sediment metagenome</name>
    <dbReference type="NCBI Taxonomy" id="412755"/>
    <lineage>
        <taxon>unclassified sequences</taxon>
        <taxon>metagenomes</taxon>
        <taxon>ecological metagenomes</taxon>
    </lineage>
</organism>
<evidence type="ECO:0008006" key="3">
    <source>
        <dbReference type="Google" id="ProtNLM"/>
    </source>
</evidence>
<feature type="non-terminal residue" evidence="2">
    <location>
        <position position="1"/>
    </location>
</feature>
<reference evidence="2" key="1">
    <citation type="journal article" date="2015" name="Nature">
        <title>Complex archaea that bridge the gap between prokaryotes and eukaryotes.</title>
        <authorList>
            <person name="Spang A."/>
            <person name="Saw J.H."/>
            <person name="Jorgensen S.L."/>
            <person name="Zaremba-Niedzwiedzka K."/>
            <person name="Martijn J."/>
            <person name="Lind A.E."/>
            <person name="van Eijk R."/>
            <person name="Schleper C."/>
            <person name="Guy L."/>
            <person name="Ettema T.J."/>
        </authorList>
    </citation>
    <scope>NUCLEOTIDE SEQUENCE</scope>
</reference>
<keyword evidence="1" id="KW-0472">Membrane</keyword>
<dbReference type="InterPro" id="IPR036197">
    <property type="entry name" value="NarG-like_sf"/>
</dbReference>
<comment type="caution">
    <text evidence="2">The sequence shown here is derived from an EMBL/GenBank/DDBJ whole genome shotgun (WGS) entry which is preliminary data.</text>
</comment>
<dbReference type="AlphaFoldDB" id="A0A0F9DZ76"/>
<protein>
    <recommendedName>
        <fullName evidence="3">NarG-like domain-containing protein</fullName>
    </recommendedName>
</protein>
<keyword evidence="1" id="KW-0812">Transmembrane</keyword>
<proteinExistence type="predicted"/>
<feature type="transmembrane region" description="Helical" evidence="1">
    <location>
        <begin position="81"/>
        <end position="100"/>
    </location>
</feature>
<dbReference type="SUPFAM" id="SSF103501">
    <property type="entry name" value="Respiratory nitrate reductase 1 gamma chain"/>
    <property type="match status" value="1"/>
</dbReference>
<feature type="transmembrane region" description="Helical" evidence="1">
    <location>
        <begin position="112"/>
        <end position="131"/>
    </location>
</feature>
<name>A0A0F9DZ76_9ZZZZ</name>
<dbReference type="Gene3D" id="1.20.950.20">
    <property type="entry name" value="Transmembrane di-heme cytochromes, Chain C"/>
    <property type="match status" value="1"/>
</dbReference>
<keyword evidence="1" id="KW-1133">Transmembrane helix</keyword>
<accession>A0A0F9DZ76</accession>
<sequence>LEGKTEKKEIEPAGFILAFFRVIPTILKHTKFSDCSENKDRERTHMMVLFGFIGLFMVTSIFFFAIYGFQNHGPYSQLNPVKWLANISGVALIVGSSLMIKNRLVKTDQFSIYKDWYLLGLALALGLSGMLTEITRLAGWGELSYFIYFVHPYNEYTGRM</sequence>
<feature type="transmembrane region" description="Helical" evidence="1">
    <location>
        <begin position="48"/>
        <end position="69"/>
    </location>
</feature>
<evidence type="ECO:0000256" key="1">
    <source>
        <dbReference type="SAM" id="Phobius"/>
    </source>
</evidence>
<dbReference type="EMBL" id="LAZR01039380">
    <property type="protein sequence ID" value="KKL17143.1"/>
    <property type="molecule type" value="Genomic_DNA"/>
</dbReference>
<evidence type="ECO:0000313" key="2">
    <source>
        <dbReference type="EMBL" id="KKL17143.1"/>
    </source>
</evidence>